<feature type="region of interest" description="Disordered" evidence="1">
    <location>
        <begin position="25"/>
        <end position="44"/>
    </location>
</feature>
<feature type="signal peptide" evidence="2">
    <location>
        <begin position="1"/>
        <end position="21"/>
    </location>
</feature>
<feature type="compositionally biased region" description="Low complexity" evidence="1">
    <location>
        <begin position="27"/>
        <end position="44"/>
    </location>
</feature>
<evidence type="ECO:0000256" key="2">
    <source>
        <dbReference type="SAM" id="SignalP"/>
    </source>
</evidence>
<name>A0A1B8B6J3_FUSPO</name>
<keyword evidence="2" id="KW-0732">Signal</keyword>
<feature type="chain" id="PRO_5008603667" description="CBM-cenC domain-containing protein" evidence="2">
    <location>
        <begin position="22"/>
        <end position="244"/>
    </location>
</feature>
<dbReference type="EMBL" id="LYXU01000001">
    <property type="protein sequence ID" value="OBS28335.1"/>
    <property type="molecule type" value="Genomic_DNA"/>
</dbReference>
<gene>
    <name evidence="3" type="ORF">FPOA_02276</name>
</gene>
<dbReference type="OMA" id="SNWKLES"/>
<accession>A0A1B8B6J3</accession>
<keyword evidence="4" id="KW-1185">Reference proteome</keyword>
<evidence type="ECO:0000313" key="4">
    <source>
        <dbReference type="Proteomes" id="UP000091967"/>
    </source>
</evidence>
<comment type="caution">
    <text evidence="3">The sequence shown here is derived from an EMBL/GenBank/DDBJ whole genome shotgun (WGS) entry which is preliminary data.</text>
</comment>
<evidence type="ECO:0008006" key="5">
    <source>
        <dbReference type="Google" id="ProtNLM"/>
    </source>
</evidence>
<evidence type="ECO:0000313" key="3">
    <source>
        <dbReference type="EMBL" id="OBS28335.1"/>
    </source>
</evidence>
<reference evidence="3 4" key="1">
    <citation type="submission" date="2016-06" db="EMBL/GenBank/DDBJ databases">
        <title>Living apart together: crosstalk between the core and supernumerary genomes in a fungal plant pathogen.</title>
        <authorList>
            <person name="Vanheule A."/>
            <person name="Audenaert K."/>
            <person name="Warris S."/>
            <person name="Van De Geest H."/>
            <person name="Schijlen E."/>
            <person name="Hofte M."/>
            <person name="De Saeger S."/>
            <person name="Haesaert G."/>
            <person name="Waalwijk C."/>
            <person name="Van Der Lee T."/>
        </authorList>
    </citation>
    <scope>NUCLEOTIDE SEQUENCE [LARGE SCALE GENOMIC DNA]</scope>
    <source>
        <strain evidence="3 4">2516</strain>
    </source>
</reference>
<dbReference type="AlphaFoldDB" id="A0A1B8B6J3"/>
<organism evidence="3 4">
    <name type="scientific">Fusarium poae</name>
    <dbReference type="NCBI Taxonomy" id="36050"/>
    <lineage>
        <taxon>Eukaryota</taxon>
        <taxon>Fungi</taxon>
        <taxon>Dikarya</taxon>
        <taxon>Ascomycota</taxon>
        <taxon>Pezizomycotina</taxon>
        <taxon>Sordariomycetes</taxon>
        <taxon>Hypocreomycetidae</taxon>
        <taxon>Hypocreales</taxon>
        <taxon>Nectriaceae</taxon>
        <taxon>Fusarium</taxon>
    </lineage>
</organism>
<dbReference type="Proteomes" id="UP000091967">
    <property type="component" value="Unassembled WGS sequence"/>
</dbReference>
<proteinExistence type="predicted"/>
<protein>
    <recommendedName>
        <fullName evidence="5">CBM-cenC domain-containing protein</fullName>
    </recommendedName>
</protein>
<sequence>MLSRSILVVAAAAISFLGAEAGPCRPTTVTSSAESETSSTVVPVSESTTLTTLIETTSTAVAETTLTVSDEVTPTTLAASTTTSEAPNCVETQVVSNSGFDENNDLSPWASSGGVTSNGAYSAPNAASFGFQFGQGSNQIAQDLLTLDGDYKLSYRWSVPTVSGLTGFGCVIQPKIGSDALPAAYPYALSGWTPESLTWSTRGTSVEGAAISIQIDCSGEYDGLTILLDDITLTRDCGSAVRGD</sequence>
<evidence type="ECO:0000256" key="1">
    <source>
        <dbReference type="SAM" id="MobiDB-lite"/>
    </source>
</evidence>